<comment type="function">
    <text evidence="6 7">Binds mRNA; thus facilitating recognition of the initiation point. It is needed to translate mRNA with a short Shine-Dalgarno (SD) purine-rich sequence.</text>
</comment>
<keyword evidence="5 7" id="KW-0687">Ribonucleoprotein</keyword>
<dbReference type="GO" id="GO:1990904">
    <property type="term" value="C:ribonucleoprotein complex"/>
    <property type="evidence" value="ECO:0007669"/>
    <property type="project" value="UniProtKB-KW"/>
</dbReference>
<dbReference type="EMBL" id="QMQB01000187">
    <property type="protein sequence ID" value="RLE12089.1"/>
    <property type="molecule type" value="Genomic_DNA"/>
</dbReference>
<dbReference type="GO" id="GO:0005840">
    <property type="term" value="C:ribosome"/>
    <property type="evidence" value="ECO:0007669"/>
    <property type="project" value="UniProtKB-KW"/>
</dbReference>
<dbReference type="SUPFAM" id="SSF50249">
    <property type="entry name" value="Nucleic acid-binding proteins"/>
    <property type="match status" value="5"/>
</dbReference>
<feature type="compositionally biased region" description="Basic and acidic residues" evidence="8">
    <location>
        <begin position="1"/>
        <end position="16"/>
    </location>
</feature>
<dbReference type="GO" id="GO:0003735">
    <property type="term" value="F:structural constituent of ribosome"/>
    <property type="evidence" value="ECO:0007669"/>
    <property type="project" value="InterPro"/>
</dbReference>
<dbReference type="PIRSF" id="PIRSF002111">
    <property type="entry name" value="RpsA"/>
    <property type="match status" value="1"/>
</dbReference>
<evidence type="ECO:0000256" key="7">
    <source>
        <dbReference type="PIRNR" id="PIRNR002111"/>
    </source>
</evidence>
<keyword evidence="3 7" id="KW-0694">RNA-binding</keyword>
<feature type="compositionally biased region" description="Basic and acidic residues" evidence="8">
    <location>
        <begin position="23"/>
        <end position="53"/>
    </location>
</feature>
<feature type="region of interest" description="Disordered" evidence="8">
    <location>
        <begin position="1"/>
        <end position="53"/>
    </location>
</feature>
<evidence type="ECO:0000256" key="4">
    <source>
        <dbReference type="ARBA" id="ARBA00022980"/>
    </source>
</evidence>
<dbReference type="Pfam" id="PF00575">
    <property type="entry name" value="S1"/>
    <property type="match status" value="5"/>
</dbReference>
<dbReference type="PANTHER" id="PTHR10724:SF7">
    <property type="entry name" value="SMALL RIBOSOMAL SUBUNIT PROTEIN BS1C"/>
    <property type="match status" value="1"/>
</dbReference>
<dbReference type="InterPro" id="IPR000110">
    <property type="entry name" value="Ribosomal_bS1"/>
</dbReference>
<feature type="domain" description="S1 motif" evidence="9">
    <location>
        <begin position="74"/>
        <end position="138"/>
    </location>
</feature>
<evidence type="ECO:0000259" key="9">
    <source>
        <dbReference type="PROSITE" id="PS50126"/>
    </source>
</evidence>
<proteinExistence type="inferred from homology"/>
<protein>
    <recommendedName>
        <fullName evidence="7">30S ribosomal protein S1</fullName>
    </recommendedName>
</protein>
<gene>
    <name evidence="10" type="ORF">DRI96_05090</name>
</gene>
<keyword evidence="2" id="KW-0677">Repeat</keyword>
<sequence length="531" mass="60305">MEVGKSKEESILDRAADSLIRSSAEEKKQQEIVEKKKEDAVNNEEKNIPEKEGEKEVFEHLVKKYESPIPPREGDIIKAKVVQTTRDGILLDVGMKSEGFMPWEEYSSPSDKIPQVGEKMNVCVMRKTESGRLFLSKKEADFRLDWSKFARAFKESKPIKVKVNKIVKGGLLANLGSLTCFIPASHVSLKRNVNLKKYIGKTLNVMVIELDKNSKNIVVSRKFLELEEKEKRKEAVLSNLEEGKIVKGRVSSITKFGVFVDLGGVDGLIHPENLSWGWVKDPREVVKLNEEIEVKVLKLDKDKGKISLGLKQTKPDPWSVVEEKYKVGSQVSGKVTHLTNFGAFVEIEKGLEGLIHISDLSWDKRISHPKEVVYVGQLVNVKVLDINAKEKRMALGLKQTQPDPWQSLMEKYKVGDVISGKVEEITNFGVFVNLAPGIDGLIHVSELDSEYVHHPEKITSVGEHIKAEIVEINPEKRRIRLSVKKLKEREEKEKEQKEENSIPESIEKDEEVVIGDFIKEDIRKKLQEFSK</sequence>
<dbReference type="FunFam" id="2.40.50.140:FF:000011">
    <property type="entry name" value="30S ribosomal protein S1"/>
    <property type="match status" value="1"/>
</dbReference>
<dbReference type="SMART" id="SM00316">
    <property type="entry name" value="S1"/>
    <property type="match status" value="5"/>
</dbReference>
<accession>A0A662DD34</accession>
<comment type="caution">
    <text evidence="10">The sequence shown here is derived from an EMBL/GenBank/DDBJ whole genome shotgun (WGS) entry which is preliminary data.</text>
</comment>
<dbReference type="InterPro" id="IPR035104">
    <property type="entry name" value="Ribosomal_protein_S1-like"/>
</dbReference>
<dbReference type="Gene3D" id="2.40.50.140">
    <property type="entry name" value="Nucleic acid-binding proteins"/>
    <property type="match status" value="5"/>
</dbReference>
<comment type="similarity">
    <text evidence="1 7">Belongs to the bacterial ribosomal protein bS1 family.</text>
</comment>
<organism evidence="10 11">
    <name type="scientific">Aerophobetes bacterium</name>
    <dbReference type="NCBI Taxonomy" id="2030807"/>
    <lineage>
        <taxon>Bacteria</taxon>
        <taxon>Candidatus Aerophobota</taxon>
    </lineage>
</organism>
<evidence type="ECO:0000256" key="3">
    <source>
        <dbReference type="ARBA" id="ARBA00022884"/>
    </source>
</evidence>
<evidence type="ECO:0000256" key="6">
    <source>
        <dbReference type="ARBA" id="ARBA00025604"/>
    </source>
</evidence>
<evidence type="ECO:0000256" key="5">
    <source>
        <dbReference type="ARBA" id="ARBA00023274"/>
    </source>
</evidence>
<dbReference type="CDD" id="cd04465">
    <property type="entry name" value="S1_RPS1_repeat_ec2_hs2"/>
    <property type="match status" value="1"/>
</dbReference>
<evidence type="ECO:0000256" key="1">
    <source>
        <dbReference type="ARBA" id="ARBA00006767"/>
    </source>
</evidence>
<dbReference type="AlphaFoldDB" id="A0A662DD34"/>
<dbReference type="GO" id="GO:0006412">
    <property type="term" value="P:translation"/>
    <property type="evidence" value="ECO:0007669"/>
    <property type="project" value="InterPro"/>
</dbReference>
<evidence type="ECO:0000313" key="10">
    <source>
        <dbReference type="EMBL" id="RLE12089.1"/>
    </source>
</evidence>
<dbReference type="FunFam" id="2.40.50.140:FF:000103">
    <property type="entry name" value="protein RRP5 homolog"/>
    <property type="match status" value="1"/>
</dbReference>
<dbReference type="PRINTS" id="PR00681">
    <property type="entry name" value="RIBOSOMALS1"/>
</dbReference>
<feature type="domain" description="S1 motif" evidence="9">
    <location>
        <begin position="156"/>
        <end position="222"/>
    </location>
</feature>
<dbReference type="InterPro" id="IPR003029">
    <property type="entry name" value="S1_domain"/>
</dbReference>
<feature type="domain" description="S1 motif" evidence="9">
    <location>
        <begin position="415"/>
        <end position="484"/>
    </location>
</feature>
<dbReference type="InterPro" id="IPR012340">
    <property type="entry name" value="NA-bd_OB-fold"/>
</dbReference>
<dbReference type="InterPro" id="IPR050437">
    <property type="entry name" value="Ribos_protein_bS1-like"/>
</dbReference>
<reference evidence="10 11" key="1">
    <citation type="submission" date="2018-06" db="EMBL/GenBank/DDBJ databases">
        <title>Extensive metabolic versatility and redundancy in microbially diverse, dynamic hydrothermal sediments.</title>
        <authorList>
            <person name="Dombrowski N."/>
            <person name="Teske A."/>
            <person name="Baker B.J."/>
        </authorList>
    </citation>
    <scope>NUCLEOTIDE SEQUENCE [LARGE SCALE GENOMIC DNA]</scope>
    <source>
        <strain evidence="10">B19_G9</strain>
    </source>
</reference>
<dbReference type="PANTHER" id="PTHR10724">
    <property type="entry name" value="30S RIBOSOMAL PROTEIN S1"/>
    <property type="match status" value="1"/>
</dbReference>
<dbReference type="CDD" id="cd05688">
    <property type="entry name" value="S1_RPS1_repeat_ec3"/>
    <property type="match status" value="1"/>
</dbReference>
<evidence type="ECO:0000313" key="11">
    <source>
        <dbReference type="Proteomes" id="UP000267654"/>
    </source>
</evidence>
<dbReference type="GO" id="GO:0005737">
    <property type="term" value="C:cytoplasm"/>
    <property type="evidence" value="ECO:0007669"/>
    <property type="project" value="UniProtKB-ARBA"/>
</dbReference>
<feature type="domain" description="S1 motif" evidence="9">
    <location>
        <begin position="328"/>
        <end position="398"/>
    </location>
</feature>
<dbReference type="FunFam" id="2.40.50.140:FF:000051">
    <property type="entry name" value="RNA-binding transcriptional accessory protein"/>
    <property type="match status" value="1"/>
</dbReference>
<evidence type="ECO:0000256" key="8">
    <source>
        <dbReference type="SAM" id="MobiDB-lite"/>
    </source>
</evidence>
<feature type="domain" description="S1 motif" evidence="9">
    <location>
        <begin position="243"/>
        <end position="311"/>
    </location>
</feature>
<dbReference type="GO" id="GO:0003729">
    <property type="term" value="F:mRNA binding"/>
    <property type="evidence" value="ECO:0007669"/>
    <property type="project" value="TreeGrafter"/>
</dbReference>
<dbReference type="Proteomes" id="UP000267654">
    <property type="component" value="Unassembled WGS sequence"/>
</dbReference>
<name>A0A662DD34_UNCAE</name>
<dbReference type="NCBIfam" id="NF004952">
    <property type="entry name" value="PRK06299.1-2"/>
    <property type="match status" value="1"/>
</dbReference>
<keyword evidence="4 7" id="KW-0689">Ribosomal protein</keyword>
<evidence type="ECO:0000256" key="2">
    <source>
        <dbReference type="ARBA" id="ARBA00022737"/>
    </source>
</evidence>
<dbReference type="PROSITE" id="PS50126">
    <property type="entry name" value="S1"/>
    <property type="match status" value="5"/>
</dbReference>